<accession>A0A8J8MN60</accession>
<dbReference type="GO" id="GO:0006865">
    <property type="term" value="P:amino acid transport"/>
    <property type="evidence" value="ECO:0007669"/>
    <property type="project" value="UniProtKB-KW"/>
</dbReference>
<dbReference type="Pfam" id="PF13458">
    <property type="entry name" value="Peripla_BP_6"/>
    <property type="match status" value="1"/>
</dbReference>
<dbReference type="PANTHER" id="PTHR30483:SF37">
    <property type="entry name" value="ABC TRANSPORTER SUBSTRATE-BINDING PROTEIN"/>
    <property type="match status" value="1"/>
</dbReference>
<reference evidence="7" key="1">
    <citation type="submission" date="2020-07" db="EMBL/GenBank/DDBJ databases">
        <title>Vallitalea pronyensis genome.</title>
        <authorList>
            <person name="Postec A."/>
        </authorList>
    </citation>
    <scope>NUCLEOTIDE SEQUENCE</scope>
    <source>
        <strain evidence="7">FatNI3</strain>
    </source>
</reference>
<keyword evidence="3 5" id="KW-0732">Signal</keyword>
<keyword evidence="8" id="KW-1185">Reference proteome</keyword>
<dbReference type="EMBL" id="CP058649">
    <property type="protein sequence ID" value="QUI24308.1"/>
    <property type="molecule type" value="Genomic_DNA"/>
</dbReference>
<evidence type="ECO:0000256" key="1">
    <source>
        <dbReference type="ARBA" id="ARBA00010062"/>
    </source>
</evidence>
<dbReference type="PROSITE" id="PS51257">
    <property type="entry name" value="PROKAR_LIPOPROTEIN"/>
    <property type="match status" value="1"/>
</dbReference>
<name>A0A8J8MN60_9FIRM</name>
<feature type="chain" id="PRO_5038602616" evidence="5">
    <location>
        <begin position="25"/>
        <end position="427"/>
    </location>
</feature>
<dbReference type="InterPro" id="IPR000709">
    <property type="entry name" value="Leu_Ile_Val-bd"/>
</dbReference>
<evidence type="ECO:0000259" key="6">
    <source>
        <dbReference type="Pfam" id="PF13458"/>
    </source>
</evidence>
<dbReference type="PANTHER" id="PTHR30483">
    <property type="entry name" value="LEUCINE-SPECIFIC-BINDING PROTEIN"/>
    <property type="match status" value="1"/>
</dbReference>
<protein>
    <submittedName>
        <fullName evidence="7">ABC transporter substrate-binding protein</fullName>
    </submittedName>
</protein>
<keyword evidence="4" id="KW-0029">Amino-acid transport</keyword>
<dbReference type="SUPFAM" id="SSF53822">
    <property type="entry name" value="Periplasmic binding protein-like I"/>
    <property type="match status" value="1"/>
</dbReference>
<evidence type="ECO:0000256" key="2">
    <source>
        <dbReference type="ARBA" id="ARBA00022448"/>
    </source>
</evidence>
<dbReference type="PRINTS" id="PR00337">
    <property type="entry name" value="LEUILEVALBP"/>
</dbReference>
<dbReference type="AlphaFoldDB" id="A0A8J8MN60"/>
<comment type="similarity">
    <text evidence="1">Belongs to the leucine-binding protein family.</text>
</comment>
<dbReference type="InterPro" id="IPR028081">
    <property type="entry name" value="Leu-bd"/>
</dbReference>
<feature type="signal peptide" evidence="5">
    <location>
        <begin position="1"/>
        <end position="24"/>
    </location>
</feature>
<dbReference type="Gene3D" id="3.40.50.2300">
    <property type="match status" value="2"/>
</dbReference>
<evidence type="ECO:0000313" key="8">
    <source>
        <dbReference type="Proteomes" id="UP000683246"/>
    </source>
</evidence>
<evidence type="ECO:0000313" key="7">
    <source>
        <dbReference type="EMBL" id="QUI24308.1"/>
    </source>
</evidence>
<feature type="domain" description="Leucine-binding protein" evidence="6">
    <location>
        <begin position="41"/>
        <end position="401"/>
    </location>
</feature>
<dbReference type="InterPro" id="IPR028082">
    <property type="entry name" value="Peripla_BP_I"/>
</dbReference>
<proteinExistence type="inferred from homology"/>
<organism evidence="7 8">
    <name type="scientific">Vallitalea pronyensis</name>
    <dbReference type="NCBI Taxonomy" id="1348613"/>
    <lineage>
        <taxon>Bacteria</taxon>
        <taxon>Bacillati</taxon>
        <taxon>Bacillota</taxon>
        <taxon>Clostridia</taxon>
        <taxon>Lachnospirales</taxon>
        <taxon>Vallitaleaceae</taxon>
        <taxon>Vallitalea</taxon>
    </lineage>
</organism>
<dbReference type="InterPro" id="IPR051010">
    <property type="entry name" value="BCAA_transport"/>
</dbReference>
<keyword evidence="2" id="KW-0813">Transport</keyword>
<dbReference type="KEGG" id="vpy:HZI73_19290"/>
<evidence type="ECO:0000256" key="5">
    <source>
        <dbReference type="SAM" id="SignalP"/>
    </source>
</evidence>
<gene>
    <name evidence="7" type="ORF">HZI73_19290</name>
</gene>
<sequence>MKKLSKRISIILVLSMILSGCGNAGKETTSGSTDKENTDTPIKIGVIQPRSGNLAVSGEDSYLGSKIAFDLINERGGINGRQIEIVAADVPDQTAAQNEVNRLIQNEGVKVITGIYGSAMAEVAGNVTNRNDVLYWESISVTDKLTSKGYKGVFRTHVNGSGFGAQAAKIAGTFADDIGMDVKDMKVAIICENGDFGQSVARGVEKYAEETGMQIVLNELYDSKSTDTSPIVLQMKAAEPDVVIATSYINDGIDITKQSKILDFNPKLYIGIGSGYGLPAYYDALGENAEGIIDIDPSKKPVYDSLSPELAEAVKEFEKRFEQERGYEPPVIGYLTFQSAWVLAYNVIEVAGGVDDYQAMIDAAHAIDLPEGSLPTGAGIKFDSFGQNMRASLVAMQWQNGQLETIYPEAMASKEAIMIPRPKWSER</sequence>
<dbReference type="Proteomes" id="UP000683246">
    <property type="component" value="Chromosome"/>
</dbReference>
<dbReference type="CDD" id="cd06340">
    <property type="entry name" value="PBP1_ABC_ligand_binding-like"/>
    <property type="match status" value="1"/>
</dbReference>
<dbReference type="RefSeq" id="WP_212695002.1">
    <property type="nucleotide sequence ID" value="NZ_CP058649.1"/>
</dbReference>
<evidence type="ECO:0000256" key="3">
    <source>
        <dbReference type="ARBA" id="ARBA00022729"/>
    </source>
</evidence>
<evidence type="ECO:0000256" key="4">
    <source>
        <dbReference type="ARBA" id="ARBA00022970"/>
    </source>
</evidence>